<dbReference type="PANTHER" id="PTHR10134">
    <property type="entry name" value="CYTOCHROME B-C1 COMPLEX SUBUNIT RIESKE, MITOCHONDRIAL"/>
    <property type="match status" value="1"/>
</dbReference>
<dbReference type="GO" id="GO:0004497">
    <property type="term" value="F:monooxygenase activity"/>
    <property type="evidence" value="ECO:0007669"/>
    <property type="project" value="UniProtKB-ARBA"/>
</dbReference>
<reference evidence="23 24" key="2">
    <citation type="journal article" date="2016" name="Genome Announc.">
        <title>Permanent Draft Genome Sequences for Two Variants of Frankia sp. Strain CpI1, the First Frankia Strain Isolated from Root Nodules of Comptonia peregrina.</title>
        <authorList>
            <person name="Oshone R."/>
            <person name="Hurst S.G.IV."/>
            <person name="Abebe-Akele F."/>
            <person name="Simpson S."/>
            <person name="Morris K."/>
            <person name="Thomas W.K."/>
            <person name="Tisa L.S."/>
        </authorList>
    </citation>
    <scope>NUCLEOTIDE SEQUENCE [LARGE SCALE GENOMIC DNA]</scope>
    <source>
        <strain evidence="24">CpI1-S</strain>
    </source>
</reference>
<evidence type="ECO:0000256" key="18">
    <source>
        <dbReference type="ARBA" id="ARBA00029586"/>
    </source>
</evidence>
<keyword evidence="5" id="KW-0813">Transport</keyword>
<dbReference type="PATRIC" id="fig|1502723.3.peg.4718"/>
<feature type="domain" description="Rieske" evidence="22">
    <location>
        <begin position="363"/>
        <end position="426"/>
    </location>
</feature>
<evidence type="ECO:0000256" key="17">
    <source>
        <dbReference type="ARBA" id="ARBA00023157"/>
    </source>
</evidence>
<feature type="transmembrane region" description="Helical" evidence="21">
    <location>
        <begin position="177"/>
        <end position="200"/>
    </location>
</feature>
<dbReference type="GO" id="GO:0051537">
    <property type="term" value="F:2 iron, 2 sulfur cluster binding"/>
    <property type="evidence" value="ECO:0007669"/>
    <property type="project" value="UniProtKB-KW"/>
</dbReference>
<feature type="transmembrane region" description="Helical" evidence="21">
    <location>
        <begin position="250"/>
        <end position="268"/>
    </location>
</feature>
<dbReference type="AlphaFoldDB" id="A0A0D8BAJ4"/>
<evidence type="ECO:0000256" key="8">
    <source>
        <dbReference type="ARBA" id="ARBA00022692"/>
    </source>
</evidence>
<protein>
    <recommendedName>
        <fullName evidence="4">Cytochrome bc1 complex Rieske iron-sulfur subunit</fullName>
    </recommendedName>
    <alternativeName>
        <fullName evidence="18">Cytochrome bc1 reductase complex subunit QcrA</fullName>
    </alternativeName>
    <alternativeName>
        <fullName evidence="19">Rieske iron-sulfur protein</fullName>
    </alternativeName>
</protein>
<feature type="region of interest" description="Disordered" evidence="20">
    <location>
        <begin position="1"/>
        <end position="136"/>
    </location>
</feature>
<accession>A0A0D8BAJ4</accession>
<evidence type="ECO:0000256" key="2">
    <source>
        <dbReference type="ARBA" id="ARBA00004651"/>
    </source>
</evidence>
<sequence>MSDQTGPGTPGPAGSGGGDQPGDSAQERVHYAGYQGEPADKSDQDSMSSIFKRAKHPVDTSGAAVGGSGISAGGPDVPAGTSDGPEVLGTPPHQTDSTRDPETTVMRTGDAGVAQPTYGTHAGGGGGVTVRPPRAEDVDRRAERRAERLIACWFLISVVGTVGFVITNFVGDKHQAYYTPCLGSALGLAVGGLGIGMILWAKRLMPHEQAVQERHEFTSAKEEIAVTEAEITAGFADTGLARFPLLRRTLLGAGTVLGGLIVVPLLNLTNSKPGKKLDHTSWVKGARLVTEDGRLVKLGDISIGGIETVFPAIPVTESDGTTTYKPKTDVHTKADSTTILIRLPPGVDRPRKGRENWSVDGHVAYSKICSHAGCPVSLYEQQTHHLLCPCHQSVFDVLDGCRAIFGPASRSLPQLAIAVDDDGFLYARNGDYDEPVGAAFWERS</sequence>
<dbReference type="PROSITE" id="PS51296">
    <property type="entry name" value="RIESKE"/>
    <property type="match status" value="1"/>
</dbReference>
<keyword evidence="12 21" id="KW-1133">Transmembrane helix</keyword>
<dbReference type="RefSeq" id="WP_044887260.1">
    <property type="nucleotide sequence ID" value="NZ_JYFN01000047.1"/>
</dbReference>
<evidence type="ECO:0000256" key="3">
    <source>
        <dbReference type="ARBA" id="ARBA00010651"/>
    </source>
</evidence>
<dbReference type="Pfam" id="PF00355">
    <property type="entry name" value="Rieske"/>
    <property type="match status" value="1"/>
</dbReference>
<name>A0A0D8BAJ4_9ACTN</name>
<evidence type="ECO:0000256" key="21">
    <source>
        <dbReference type="SAM" id="Phobius"/>
    </source>
</evidence>
<evidence type="ECO:0000256" key="20">
    <source>
        <dbReference type="SAM" id="MobiDB-lite"/>
    </source>
</evidence>
<keyword evidence="13" id="KW-0560">Oxidoreductase</keyword>
<proteinExistence type="inferred from homology"/>
<dbReference type="InterPro" id="IPR017941">
    <property type="entry name" value="Rieske_2Fe-2S"/>
</dbReference>
<keyword evidence="16 21" id="KW-0472">Membrane</keyword>
<keyword evidence="24" id="KW-1185">Reference proteome</keyword>
<evidence type="ECO:0000313" key="24">
    <source>
        <dbReference type="Proteomes" id="UP000032545"/>
    </source>
</evidence>
<dbReference type="InterPro" id="IPR045603">
    <property type="entry name" value="QcrA_N"/>
</dbReference>
<keyword evidence="8 21" id="KW-0812">Transmembrane</keyword>
<evidence type="ECO:0000256" key="16">
    <source>
        <dbReference type="ARBA" id="ARBA00023136"/>
    </source>
</evidence>
<evidence type="ECO:0000256" key="4">
    <source>
        <dbReference type="ARBA" id="ARBA00015816"/>
    </source>
</evidence>
<gene>
    <name evidence="23" type="ORF">FF36_04749</name>
</gene>
<dbReference type="CDD" id="cd03467">
    <property type="entry name" value="Rieske"/>
    <property type="match status" value="1"/>
</dbReference>
<feature type="compositionally biased region" description="Gly residues" evidence="20">
    <location>
        <begin position="11"/>
        <end position="20"/>
    </location>
</feature>
<organism evidence="23 24">
    <name type="scientific">Frankia torreyi</name>
    <dbReference type="NCBI Taxonomy" id="1856"/>
    <lineage>
        <taxon>Bacteria</taxon>
        <taxon>Bacillati</taxon>
        <taxon>Actinomycetota</taxon>
        <taxon>Actinomycetes</taxon>
        <taxon>Frankiales</taxon>
        <taxon>Frankiaceae</taxon>
        <taxon>Frankia</taxon>
    </lineage>
</organism>
<dbReference type="GO" id="GO:0016705">
    <property type="term" value="F:oxidoreductase activity, acting on paired donors, with incorporation or reduction of molecular oxygen"/>
    <property type="evidence" value="ECO:0007669"/>
    <property type="project" value="UniProtKB-ARBA"/>
</dbReference>
<dbReference type="InterPro" id="IPR014349">
    <property type="entry name" value="Rieske_Fe-S_prot"/>
</dbReference>
<dbReference type="InterPro" id="IPR036922">
    <property type="entry name" value="Rieske_2Fe-2S_sf"/>
</dbReference>
<evidence type="ECO:0000256" key="13">
    <source>
        <dbReference type="ARBA" id="ARBA00023002"/>
    </source>
</evidence>
<evidence type="ECO:0000256" key="11">
    <source>
        <dbReference type="ARBA" id="ARBA00022982"/>
    </source>
</evidence>
<evidence type="ECO:0000256" key="14">
    <source>
        <dbReference type="ARBA" id="ARBA00023004"/>
    </source>
</evidence>
<evidence type="ECO:0000256" key="6">
    <source>
        <dbReference type="ARBA" id="ARBA00022475"/>
    </source>
</evidence>
<evidence type="ECO:0000256" key="5">
    <source>
        <dbReference type="ARBA" id="ARBA00022448"/>
    </source>
</evidence>
<keyword evidence="6" id="KW-1003">Cell membrane</keyword>
<comment type="caution">
    <text evidence="23">The sequence shown here is derived from an EMBL/GenBank/DDBJ whole genome shotgun (WGS) entry which is preliminary data.</text>
</comment>
<evidence type="ECO:0000313" key="23">
    <source>
        <dbReference type="EMBL" id="KJE20974.1"/>
    </source>
</evidence>
<evidence type="ECO:0000256" key="7">
    <source>
        <dbReference type="ARBA" id="ARBA00022660"/>
    </source>
</evidence>
<dbReference type="GO" id="GO:0046872">
    <property type="term" value="F:metal ion binding"/>
    <property type="evidence" value="ECO:0007669"/>
    <property type="project" value="UniProtKB-KW"/>
</dbReference>
<evidence type="ECO:0000256" key="10">
    <source>
        <dbReference type="ARBA" id="ARBA00022723"/>
    </source>
</evidence>
<keyword evidence="15" id="KW-0411">Iron-sulfur</keyword>
<keyword evidence="10" id="KW-0479">Metal-binding</keyword>
<keyword evidence="9" id="KW-0001">2Fe-2S</keyword>
<keyword evidence="14" id="KW-0408">Iron</keyword>
<dbReference type="Pfam" id="PF19297">
    <property type="entry name" value="QcrA_N"/>
    <property type="match status" value="1"/>
</dbReference>
<dbReference type="SUPFAM" id="SSF50022">
    <property type="entry name" value="ISP domain"/>
    <property type="match status" value="1"/>
</dbReference>
<dbReference type="Gene3D" id="2.102.10.10">
    <property type="entry name" value="Rieske [2Fe-2S] iron-sulphur domain"/>
    <property type="match status" value="1"/>
</dbReference>
<evidence type="ECO:0000256" key="19">
    <source>
        <dbReference type="ARBA" id="ARBA00032409"/>
    </source>
</evidence>
<comment type="function">
    <text evidence="1">Iron-sulfur subunit of the cytochrome bc1 complex, an essential component of the respiratory electron transport chain required for ATP synthesis. The bc1 complex catalyzes the oxidation of menaquinol and the reduction of cytochrome c in the respiratory chain. The bc1 complex operates through a Q-cycle mechanism that couples electron transfer to generation of the proton gradient that drives ATP synthesis.</text>
</comment>
<keyword evidence="17" id="KW-1015">Disulfide bond</keyword>
<keyword evidence="11" id="KW-0249">Electron transport</keyword>
<evidence type="ECO:0000256" key="9">
    <source>
        <dbReference type="ARBA" id="ARBA00022714"/>
    </source>
</evidence>
<dbReference type="EMBL" id="JYFN01000047">
    <property type="protein sequence ID" value="KJE20974.1"/>
    <property type="molecule type" value="Genomic_DNA"/>
</dbReference>
<reference evidence="24" key="1">
    <citation type="submission" date="2015-02" db="EMBL/GenBank/DDBJ databases">
        <title>Draft Genome of Frankia sp. CpI1-S.</title>
        <authorList>
            <person name="Oshone R.T."/>
            <person name="Ngom M."/>
            <person name="Ghodhbane-Gtari F."/>
            <person name="Gtari M."/>
            <person name="Morris K."/>
            <person name="Thomas K."/>
            <person name="Sen A."/>
            <person name="Tisa L.S."/>
        </authorList>
    </citation>
    <scope>NUCLEOTIDE SEQUENCE [LARGE SCALE GENOMIC DNA]</scope>
    <source>
        <strain evidence="24">CpI1-S</strain>
    </source>
</reference>
<evidence type="ECO:0000256" key="1">
    <source>
        <dbReference type="ARBA" id="ARBA00002494"/>
    </source>
</evidence>
<keyword evidence="7" id="KW-0679">Respiratory chain</keyword>
<comment type="similarity">
    <text evidence="3">Belongs to the Rieske iron-sulfur protein family.</text>
</comment>
<evidence type="ECO:0000259" key="22">
    <source>
        <dbReference type="PROSITE" id="PS51296"/>
    </source>
</evidence>
<dbReference type="OrthoDB" id="9802613at2"/>
<dbReference type="GO" id="GO:0005886">
    <property type="term" value="C:plasma membrane"/>
    <property type="evidence" value="ECO:0007669"/>
    <property type="project" value="UniProtKB-SubCell"/>
</dbReference>
<evidence type="ECO:0000256" key="15">
    <source>
        <dbReference type="ARBA" id="ARBA00023014"/>
    </source>
</evidence>
<comment type="subcellular location">
    <subcellularLocation>
        <location evidence="2">Cell membrane</location>
        <topology evidence="2">Multi-pass membrane protein</topology>
    </subcellularLocation>
</comment>
<dbReference type="Proteomes" id="UP000032545">
    <property type="component" value="Unassembled WGS sequence"/>
</dbReference>
<feature type="transmembrane region" description="Helical" evidence="21">
    <location>
        <begin position="150"/>
        <end position="171"/>
    </location>
</feature>
<evidence type="ECO:0000256" key="12">
    <source>
        <dbReference type="ARBA" id="ARBA00022989"/>
    </source>
</evidence>